<reference evidence="1 2" key="1">
    <citation type="submission" date="2018-12" db="EMBL/GenBank/DDBJ databases">
        <title>Lysinibacillus antri sp. nov., isolated from a cave soil.</title>
        <authorList>
            <person name="Narsing Rao M.P."/>
            <person name="Zhang H."/>
            <person name="Dong Z.-Y."/>
            <person name="Niu X.-K."/>
            <person name="Zhang K."/>
            <person name="Fang B.-Z."/>
            <person name="Kang Y.-Q."/>
            <person name="Xiao M."/>
            <person name="Li W.-J."/>
        </authorList>
    </citation>
    <scope>NUCLEOTIDE SEQUENCE [LARGE SCALE GENOMIC DNA]</scope>
    <source>
        <strain evidence="1 2">SYSU K30002</strain>
    </source>
</reference>
<keyword evidence="2" id="KW-1185">Reference proteome</keyword>
<evidence type="ECO:0000313" key="2">
    <source>
        <dbReference type="Proteomes" id="UP000287910"/>
    </source>
</evidence>
<dbReference type="EMBL" id="RYYR01000001">
    <property type="protein sequence ID" value="RUL57017.1"/>
    <property type="molecule type" value="Genomic_DNA"/>
</dbReference>
<dbReference type="AlphaFoldDB" id="A0A3S0PAI1"/>
<organism evidence="1 2">
    <name type="scientific">Lysinibacillus antri</name>
    <dbReference type="NCBI Taxonomy" id="2498145"/>
    <lineage>
        <taxon>Bacteria</taxon>
        <taxon>Bacillati</taxon>
        <taxon>Bacillota</taxon>
        <taxon>Bacilli</taxon>
        <taxon>Bacillales</taxon>
        <taxon>Bacillaceae</taxon>
        <taxon>Lysinibacillus</taxon>
    </lineage>
</organism>
<proteinExistence type="predicted"/>
<accession>A0A3S0PAI1</accession>
<sequence>MKQFELIEAFLSMSDKEIVNYAKQYDVHLSVQEVRSLRPLVHRANITWIITGIPNSFLRDVEQIIGRKKLKKLLQYYDLYKQK</sequence>
<comment type="caution">
    <text evidence="1">The sequence shown here is derived from an EMBL/GenBank/DDBJ whole genome shotgun (WGS) entry which is preliminary data.</text>
</comment>
<gene>
    <name evidence="1" type="ORF">EK386_00945</name>
</gene>
<dbReference type="RefSeq" id="WP_126657132.1">
    <property type="nucleotide sequence ID" value="NZ_RYYR01000001.1"/>
</dbReference>
<dbReference type="Proteomes" id="UP000287910">
    <property type="component" value="Unassembled WGS sequence"/>
</dbReference>
<protein>
    <submittedName>
        <fullName evidence="1">DUF2624 family protein</fullName>
    </submittedName>
</protein>
<name>A0A3S0PAI1_9BACI</name>
<evidence type="ECO:0000313" key="1">
    <source>
        <dbReference type="EMBL" id="RUL57017.1"/>
    </source>
</evidence>